<dbReference type="EMBL" id="GBRH01257372">
    <property type="protein sequence ID" value="JAD40523.1"/>
    <property type="molecule type" value="Transcribed_RNA"/>
</dbReference>
<reference evidence="1" key="1">
    <citation type="submission" date="2014-09" db="EMBL/GenBank/DDBJ databases">
        <authorList>
            <person name="Magalhaes I.L.F."/>
            <person name="Oliveira U."/>
            <person name="Santos F.R."/>
            <person name="Vidigal T.H.D.A."/>
            <person name="Brescovit A.D."/>
            <person name="Santos A.J."/>
        </authorList>
    </citation>
    <scope>NUCLEOTIDE SEQUENCE</scope>
    <source>
        <tissue evidence="1">Shoot tissue taken approximately 20 cm above the soil surface</tissue>
    </source>
</reference>
<accession>A0A0A8ZS42</accession>
<evidence type="ECO:0000313" key="1">
    <source>
        <dbReference type="EMBL" id="JAD40523.1"/>
    </source>
</evidence>
<organism evidence="1">
    <name type="scientific">Arundo donax</name>
    <name type="common">Giant reed</name>
    <name type="synonym">Donax arundinaceus</name>
    <dbReference type="NCBI Taxonomy" id="35708"/>
    <lineage>
        <taxon>Eukaryota</taxon>
        <taxon>Viridiplantae</taxon>
        <taxon>Streptophyta</taxon>
        <taxon>Embryophyta</taxon>
        <taxon>Tracheophyta</taxon>
        <taxon>Spermatophyta</taxon>
        <taxon>Magnoliopsida</taxon>
        <taxon>Liliopsida</taxon>
        <taxon>Poales</taxon>
        <taxon>Poaceae</taxon>
        <taxon>PACMAD clade</taxon>
        <taxon>Arundinoideae</taxon>
        <taxon>Arundineae</taxon>
        <taxon>Arundo</taxon>
    </lineage>
</organism>
<sequence length="50" mass="5367">MPINNFQTDLFNLGQCGCPILLRIELGPQTVIFPAACNASSHNTSCCLSL</sequence>
<proteinExistence type="predicted"/>
<reference evidence="1" key="2">
    <citation type="journal article" date="2015" name="Data Brief">
        <title>Shoot transcriptome of the giant reed, Arundo donax.</title>
        <authorList>
            <person name="Barrero R.A."/>
            <person name="Guerrero F.D."/>
            <person name="Moolhuijzen P."/>
            <person name="Goolsby J.A."/>
            <person name="Tidwell J."/>
            <person name="Bellgard S.E."/>
            <person name="Bellgard M.I."/>
        </authorList>
    </citation>
    <scope>NUCLEOTIDE SEQUENCE</scope>
    <source>
        <tissue evidence="1">Shoot tissue taken approximately 20 cm above the soil surface</tissue>
    </source>
</reference>
<protein>
    <submittedName>
        <fullName evidence="1">Uncharacterized protein</fullName>
    </submittedName>
</protein>
<dbReference type="AlphaFoldDB" id="A0A0A8ZS42"/>
<name>A0A0A8ZS42_ARUDO</name>